<dbReference type="Proteomes" id="UP001424741">
    <property type="component" value="Unassembled WGS sequence"/>
</dbReference>
<keyword evidence="3" id="KW-0805">Transcription regulation</keyword>
<gene>
    <name evidence="7" type="primary">hisC_1</name>
    <name evidence="7" type="ORF">Rhal01_01866</name>
</gene>
<dbReference type="InterPro" id="IPR004839">
    <property type="entry name" value="Aminotransferase_I/II_large"/>
</dbReference>
<sequence>MKAANEKTAYLELADDLQQLIQSGSLRVGDRMPSIRQLAHDKHVSITTIQSAYEVLENRGFVEARPRSGYYVRPRVPASNRLPAQPESSRKLSTVERPDLFDEVFAAVNNPDIVPLGCAVPYDGFYPTAKLASLSNKAFRDHGASALRYSLSPGRIELRKQVSKRMLRSGATVSPDEIIITSGATEAITIALSTCCKPGDLVAVEAPTFFGILRIIESLRLKVIEIPVCPINGIDIDVLDEISDKHPIKACVVQPNFQNPTSSVIPHESRNRLVKLAQQRDFTLIEDDLYGDLTFDNDRPTSLLAHAGGENVIHCGGVSKTLSPGLRVGWLASRSGHAEMTAIKNISFTSNPTVSELVVASFLADGGYDRHLRRIRQRYQSQVLQMRESIFKNFPEGTRVNSPRGSFVLWVQLPLQVDCERVAHEAMSRGISITPGSIYSASKSLTNYLRINSGYPMDERIRQAIRTVGKLCQQQLDEKA</sequence>
<accession>A0ABP9UZ82</accession>
<dbReference type="Pfam" id="PF00155">
    <property type="entry name" value="Aminotran_1_2"/>
    <property type="match status" value="1"/>
</dbReference>
<dbReference type="InterPro" id="IPR015421">
    <property type="entry name" value="PyrdxlP-dep_Trfase_major"/>
</dbReference>
<keyword evidence="7" id="KW-0808">Transferase</keyword>
<keyword evidence="4" id="KW-0238">DNA-binding</keyword>
<dbReference type="InterPro" id="IPR036390">
    <property type="entry name" value="WH_DNA-bd_sf"/>
</dbReference>
<evidence type="ECO:0000313" key="8">
    <source>
        <dbReference type="Proteomes" id="UP001424741"/>
    </source>
</evidence>
<dbReference type="CDD" id="cd07377">
    <property type="entry name" value="WHTH_GntR"/>
    <property type="match status" value="1"/>
</dbReference>
<reference evidence="7 8" key="1">
    <citation type="submission" date="2024-02" db="EMBL/GenBank/DDBJ databases">
        <title>Rubritalea halochordaticola NBRC 107102.</title>
        <authorList>
            <person name="Ichikawa N."/>
            <person name="Katano-Makiyama Y."/>
            <person name="Hidaka K."/>
        </authorList>
    </citation>
    <scope>NUCLEOTIDE SEQUENCE [LARGE SCALE GENOMIC DNA]</scope>
    <source>
        <strain evidence="7 8">NBRC 107102</strain>
    </source>
</reference>
<organism evidence="7 8">
    <name type="scientific">Rubritalea halochordaticola</name>
    <dbReference type="NCBI Taxonomy" id="714537"/>
    <lineage>
        <taxon>Bacteria</taxon>
        <taxon>Pseudomonadati</taxon>
        <taxon>Verrucomicrobiota</taxon>
        <taxon>Verrucomicrobiia</taxon>
        <taxon>Verrucomicrobiales</taxon>
        <taxon>Rubritaleaceae</taxon>
        <taxon>Rubritalea</taxon>
    </lineage>
</organism>
<comment type="caution">
    <text evidence="7">The sequence shown here is derived from an EMBL/GenBank/DDBJ whole genome shotgun (WGS) entry which is preliminary data.</text>
</comment>
<evidence type="ECO:0000256" key="4">
    <source>
        <dbReference type="ARBA" id="ARBA00023125"/>
    </source>
</evidence>
<dbReference type="Gene3D" id="3.90.1150.10">
    <property type="entry name" value="Aspartate Aminotransferase, domain 1"/>
    <property type="match status" value="1"/>
</dbReference>
<dbReference type="Gene3D" id="1.10.10.10">
    <property type="entry name" value="Winged helix-like DNA-binding domain superfamily/Winged helix DNA-binding domain"/>
    <property type="match status" value="1"/>
</dbReference>
<feature type="domain" description="HTH gntR-type" evidence="6">
    <location>
        <begin position="7"/>
        <end position="75"/>
    </location>
</feature>
<dbReference type="InterPro" id="IPR015422">
    <property type="entry name" value="PyrdxlP-dep_Trfase_small"/>
</dbReference>
<dbReference type="InterPro" id="IPR051446">
    <property type="entry name" value="HTH_trans_reg/aminotransferase"/>
</dbReference>
<dbReference type="InterPro" id="IPR015424">
    <property type="entry name" value="PyrdxlP-dep_Trfase"/>
</dbReference>
<dbReference type="CDD" id="cd00609">
    <property type="entry name" value="AAT_like"/>
    <property type="match status" value="1"/>
</dbReference>
<proteinExistence type="inferred from homology"/>
<dbReference type="RefSeq" id="WP_346188443.1">
    <property type="nucleotide sequence ID" value="NZ_BAABRL010000005.1"/>
</dbReference>
<keyword evidence="8" id="KW-1185">Reference proteome</keyword>
<evidence type="ECO:0000259" key="6">
    <source>
        <dbReference type="PROSITE" id="PS50949"/>
    </source>
</evidence>
<dbReference type="Gene3D" id="3.40.640.10">
    <property type="entry name" value="Type I PLP-dependent aspartate aminotransferase-like (Major domain)"/>
    <property type="match status" value="1"/>
</dbReference>
<keyword evidence="7" id="KW-0032">Aminotransferase</keyword>
<dbReference type="EMBL" id="BAABRL010000005">
    <property type="protein sequence ID" value="GAA5495687.1"/>
    <property type="molecule type" value="Genomic_DNA"/>
</dbReference>
<evidence type="ECO:0000313" key="7">
    <source>
        <dbReference type="EMBL" id="GAA5495687.1"/>
    </source>
</evidence>
<comment type="similarity">
    <text evidence="1">In the C-terminal section; belongs to the class-I pyridoxal-phosphate-dependent aminotransferase family.</text>
</comment>
<dbReference type="SMART" id="SM00345">
    <property type="entry name" value="HTH_GNTR"/>
    <property type="match status" value="1"/>
</dbReference>
<dbReference type="GO" id="GO:0008483">
    <property type="term" value="F:transaminase activity"/>
    <property type="evidence" value="ECO:0007669"/>
    <property type="project" value="UniProtKB-KW"/>
</dbReference>
<dbReference type="InterPro" id="IPR036388">
    <property type="entry name" value="WH-like_DNA-bd_sf"/>
</dbReference>
<dbReference type="PANTHER" id="PTHR46577">
    <property type="entry name" value="HTH-TYPE TRANSCRIPTIONAL REGULATORY PROTEIN GABR"/>
    <property type="match status" value="1"/>
</dbReference>
<dbReference type="SUPFAM" id="SSF46785">
    <property type="entry name" value="Winged helix' DNA-binding domain"/>
    <property type="match status" value="1"/>
</dbReference>
<evidence type="ECO:0000256" key="5">
    <source>
        <dbReference type="ARBA" id="ARBA00023163"/>
    </source>
</evidence>
<keyword evidence="5" id="KW-0804">Transcription</keyword>
<dbReference type="PROSITE" id="PS50949">
    <property type="entry name" value="HTH_GNTR"/>
    <property type="match status" value="1"/>
</dbReference>
<dbReference type="PANTHER" id="PTHR46577:SF2">
    <property type="entry name" value="TRANSCRIPTIONAL REGULATORY PROTEIN"/>
    <property type="match status" value="1"/>
</dbReference>
<dbReference type="SUPFAM" id="SSF53383">
    <property type="entry name" value="PLP-dependent transferases"/>
    <property type="match status" value="1"/>
</dbReference>
<evidence type="ECO:0000256" key="1">
    <source>
        <dbReference type="ARBA" id="ARBA00005384"/>
    </source>
</evidence>
<evidence type="ECO:0000256" key="3">
    <source>
        <dbReference type="ARBA" id="ARBA00023015"/>
    </source>
</evidence>
<dbReference type="Pfam" id="PF00392">
    <property type="entry name" value="GntR"/>
    <property type="match status" value="1"/>
</dbReference>
<protein>
    <submittedName>
        <fullName evidence="7">Histidinol-phosphate aminotransferase</fullName>
    </submittedName>
</protein>
<name>A0ABP9UZ82_9BACT</name>
<evidence type="ECO:0000256" key="2">
    <source>
        <dbReference type="ARBA" id="ARBA00022898"/>
    </source>
</evidence>
<keyword evidence="2" id="KW-0663">Pyridoxal phosphate</keyword>
<dbReference type="InterPro" id="IPR000524">
    <property type="entry name" value="Tscrpt_reg_HTH_GntR"/>
</dbReference>